<evidence type="ECO:0000313" key="3">
    <source>
        <dbReference type="EMBL" id="SHJ02256.1"/>
    </source>
</evidence>
<dbReference type="AlphaFoldDB" id="A0A1M6FX51"/>
<dbReference type="RefSeq" id="WP_073033157.1">
    <property type="nucleotide sequence ID" value="NZ_FQXJ01000033.1"/>
</dbReference>
<dbReference type="EMBL" id="FQXJ01000033">
    <property type="protein sequence ID" value="SHJ02256.1"/>
    <property type="molecule type" value="Genomic_DNA"/>
</dbReference>
<dbReference type="GO" id="GO:0000160">
    <property type="term" value="P:phosphorelay signal transduction system"/>
    <property type="evidence" value="ECO:0007669"/>
    <property type="project" value="InterPro"/>
</dbReference>
<evidence type="ECO:0000313" key="4">
    <source>
        <dbReference type="Proteomes" id="UP000183954"/>
    </source>
</evidence>
<dbReference type="Gene3D" id="1.20.120.160">
    <property type="entry name" value="HPT domain"/>
    <property type="match status" value="1"/>
</dbReference>
<keyword evidence="4" id="KW-1185">Reference proteome</keyword>
<evidence type="ECO:0000259" key="2">
    <source>
        <dbReference type="PROSITE" id="PS50894"/>
    </source>
</evidence>
<name>A0A1M6FX51_9FIRM</name>
<reference evidence="4" key="1">
    <citation type="submission" date="2016-11" db="EMBL/GenBank/DDBJ databases">
        <authorList>
            <person name="Varghese N."/>
            <person name="Submissions S."/>
        </authorList>
    </citation>
    <scope>NUCLEOTIDE SEQUENCE [LARGE SCALE GENOMIC DNA]</scope>
    <source>
        <strain evidence="4">DSM 15449</strain>
    </source>
</reference>
<proteinExistence type="predicted"/>
<accession>A0A1M6FX51</accession>
<dbReference type="InterPro" id="IPR036641">
    <property type="entry name" value="HPT_dom_sf"/>
</dbReference>
<dbReference type="Proteomes" id="UP000183954">
    <property type="component" value="Unassembled WGS sequence"/>
</dbReference>
<sequence length="136" mass="15814">MALNRHLTLGLYNIEINKRGIQLMRQRIVDIAGFKEDVGLDFETLKELYMIFADEIKKEKEAVNIHLRDEEVGELRKAVHNIKGIASSYRTLNVFESARNLDVKLKNQELENINTYVSELNEGIDEAVREIVCYFK</sequence>
<dbReference type="PROSITE" id="PS50894">
    <property type="entry name" value="HPT"/>
    <property type="match status" value="1"/>
</dbReference>
<feature type="domain" description="HPt" evidence="2">
    <location>
        <begin position="41"/>
        <end position="136"/>
    </location>
</feature>
<evidence type="ECO:0000256" key="1">
    <source>
        <dbReference type="PROSITE-ProRule" id="PRU00110"/>
    </source>
</evidence>
<dbReference type="InterPro" id="IPR008207">
    <property type="entry name" value="Sig_transdc_His_kin_Hpt_dom"/>
</dbReference>
<feature type="modified residue" description="Phosphohistidine" evidence="1">
    <location>
        <position position="80"/>
    </location>
</feature>
<dbReference type="OrthoDB" id="1798273at2"/>
<gene>
    <name evidence="3" type="ORF">SAMN02746098_05025</name>
</gene>
<dbReference type="SUPFAM" id="SSF47226">
    <property type="entry name" value="Histidine-containing phosphotransfer domain, HPT domain"/>
    <property type="match status" value="1"/>
</dbReference>
<organism evidence="3 4">
    <name type="scientific">Desulfosporosinus lacus DSM 15449</name>
    <dbReference type="NCBI Taxonomy" id="1121420"/>
    <lineage>
        <taxon>Bacteria</taxon>
        <taxon>Bacillati</taxon>
        <taxon>Bacillota</taxon>
        <taxon>Clostridia</taxon>
        <taxon>Eubacteriales</taxon>
        <taxon>Desulfitobacteriaceae</taxon>
        <taxon>Desulfosporosinus</taxon>
    </lineage>
</organism>
<dbReference type="STRING" id="1121420.SAMN02746098_05025"/>
<protein>
    <submittedName>
        <fullName evidence="3">HPt (Histidine-containing phosphotransfer) domain-containing protein</fullName>
    </submittedName>
</protein>
<keyword evidence="1" id="KW-0597">Phosphoprotein</keyword>